<evidence type="ECO:0000313" key="2">
    <source>
        <dbReference type="Proteomes" id="UP000286678"/>
    </source>
</evidence>
<name>A0A432XPQ0_9GAMM</name>
<dbReference type="AlphaFoldDB" id="A0A432XPQ0"/>
<evidence type="ECO:0008006" key="3">
    <source>
        <dbReference type="Google" id="ProtNLM"/>
    </source>
</evidence>
<organism evidence="1 2">
    <name type="scientific">Pseudidiomarina aquimaris</name>
    <dbReference type="NCBI Taxonomy" id="641841"/>
    <lineage>
        <taxon>Bacteria</taxon>
        <taxon>Pseudomonadati</taxon>
        <taxon>Pseudomonadota</taxon>
        <taxon>Gammaproteobacteria</taxon>
        <taxon>Alteromonadales</taxon>
        <taxon>Idiomarinaceae</taxon>
        <taxon>Pseudidiomarina</taxon>
    </lineage>
</organism>
<dbReference type="Pfam" id="PF11279">
    <property type="entry name" value="DUF3080"/>
    <property type="match status" value="1"/>
</dbReference>
<keyword evidence="2" id="KW-1185">Reference proteome</keyword>
<protein>
    <recommendedName>
        <fullName evidence="3">DUF3080 domain-containing protein</fullName>
    </recommendedName>
</protein>
<gene>
    <name evidence="1" type="ORF">CWE21_00825</name>
</gene>
<dbReference type="Proteomes" id="UP000286678">
    <property type="component" value="Unassembled WGS sequence"/>
</dbReference>
<comment type="caution">
    <text evidence="1">The sequence shown here is derived from an EMBL/GenBank/DDBJ whole genome shotgun (WGS) entry which is preliminary data.</text>
</comment>
<accession>A0A432XPQ0</accession>
<dbReference type="EMBL" id="PIPT01000001">
    <property type="protein sequence ID" value="RUO50680.1"/>
    <property type="molecule type" value="Genomic_DNA"/>
</dbReference>
<evidence type="ECO:0000313" key="1">
    <source>
        <dbReference type="EMBL" id="RUO50680.1"/>
    </source>
</evidence>
<proteinExistence type="predicted"/>
<sequence>MMRDWLQQQRMHTIVRSLRGLGYASLAFLLLACSDVPTALAPLHDYQARVANTLEREAVDYQSVPVPQLPDVRDLRVEVPRVSVSLLDSWRLDQCAAGQLIAQRNSALGKLEGGLTRYFFDRRLTQAIASCIEDLELSGETALASRLQKAYTEKLATLPASKQLAIATDDALRHTLRVAATSHKTADDDAFAAALAALDPLLAVLTASTTDAPAIDEPQLEQALEHLHQTDYLPRLWRTLHELDAYLVQLEPLLDNLSTVAGCTSAGRPERAEVLHTVFLKYFIQQVQPQLAGFTRQGYEVNERLQQLAKVTEQAALQDYLQQLQTLTQRLNQRARAHVQPWQDFFTDCGFTPG</sequence>
<dbReference type="PROSITE" id="PS51257">
    <property type="entry name" value="PROKAR_LIPOPROTEIN"/>
    <property type="match status" value="1"/>
</dbReference>
<reference evidence="2" key="1">
    <citation type="journal article" date="2018" name="Front. Microbiol.">
        <title>Genome-Based Analysis Reveals the Taxonomy and Diversity of the Family Idiomarinaceae.</title>
        <authorList>
            <person name="Liu Y."/>
            <person name="Lai Q."/>
            <person name="Shao Z."/>
        </authorList>
    </citation>
    <scope>NUCLEOTIDE SEQUENCE [LARGE SCALE GENOMIC DNA]</scope>
    <source>
        <strain evidence="2">SW15</strain>
    </source>
</reference>
<dbReference type="InterPro" id="IPR021431">
    <property type="entry name" value="DUF3080"/>
</dbReference>
<dbReference type="OrthoDB" id="5760979at2"/>
<dbReference type="RefSeq" id="WP_126832252.1">
    <property type="nucleotide sequence ID" value="NZ_PIPT01000001.1"/>
</dbReference>